<dbReference type="InterPro" id="IPR052048">
    <property type="entry name" value="ST_Response_Regulator"/>
</dbReference>
<evidence type="ECO:0000256" key="1">
    <source>
        <dbReference type="ARBA" id="ARBA00023012"/>
    </source>
</evidence>
<evidence type="ECO:0000259" key="3">
    <source>
        <dbReference type="PROSITE" id="PS50110"/>
    </source>
</evidence>
<protein>
    <submittedName>
        <fullName evidence="5">Response regulator receiver and ANTAR domain protein</fullName>
    </submittedName>
</protein>
<keyword evidence="2" id="KW-0597">Phosphoprotein</keyword>
<name>A0A1H9U3Z6_9LACT</name>
<dbReference type="OrthoDB" id="9759232at2"/>
<evidence type="ECO:0000256" key="2">
    <source>
        <dbReference type="PROSITE-ProRule" id="PRU00169"/>
    </source>
</evidence>
<feature type="domain" description="Response regulatory" evidence="3">
    <location>
        <begin position="4"/>
        <end position="119"/>
    </location>
</feature>
<organism evidence="5 6">
    <name type="scientific">Isobaculum melis</name>
    <dbReference type="NCBI Taxonomy" id="142588"/>
    <lineage>
        <taxon>Bacteria</taxon>
        <taxon>Bacillati</taxon>
        <taxon>Bacillota</taxon>
        <taxon>Bacilli</taxon>
        <taxon>Lactobacillales</taxon>
        <taxon>Carnobacteriaceae</taxon>
        <taxon>Isobaculum</taxon>
    </lineage>
</organism>
<dbReference type="InterPro" id="IPR008327">
    <property type="entry name" value="Sig_transdc_resp-reg_antiterm"/>
</dbReference>
<keyword evidence="6" id="KW-1185">Reference proteome</keyword>
<gene>
    <name evidence="5" type="ORF">SAMN04488559_12130</name>
</gene>
<dbReference type="GO" id="GO:0000160">
    <property type="term" value="P:phosphorelay signal transduction system"/>
    <property type="evidence" value="ECO:0007669"/>
    <property type="project" value="UniProtKB-KW"/>
</dbReference>
<dbReference type="Pfam" id="PF03861">
    <property type="entry name" value="ANTAR"/>
    <property type="match status" value="1"/>
</dbReference>
<feature type="modified residue" description="4-aspartylphosphate" evidence="2">
    <location>
        <position position="54"/>
    </location>
</feature>
<dbReference type="InterPro" id="IPR011006">
    <property type="entry name" value="CheY-like_superfamily"/>
</dbReference>
<dbReference type="RefSeq" id="WP_092653731.1">
    <property type="nucleotide sequence ID" value="NZ_FOHA01000021.1"/>
</dbReference>
<reference evidence="5 6" key="1">
    <citation type="submission" date="2016-10" db="EMBL/GenBank/DDBJ databases">
        <authorList>
            <person name="de Groot N.N."/>
        </authorList>
    </citation>
    <scope>NUCLEOTIDE SEQUENCE [LARGE SCALE GENOMIC DNA]</scope>
    <source>
        <strain evidence="5 6">DSM 13760</strain>
    </source>
</reference>
<dbReference type="Proteomes" id="UP000198948">
    <property type="component" value="Unassembled WGS sequence"/>
</dbReference>
<dbReference type="PANTHER" id="PTHR43228">
    <property type="entry name" value="TWO-COMPONENT RESPONSE REGULATOR"/>
    <property type="match status" value="1"/>
</dbReference>
<dbReference type="SUPFAM" id="SSF52172">
    <property type="entry name" value="CheY-like"/>
    <property type="match status" value="1"/>
</dbReference>
<dbReference type="SMART" id="SM01012">
    <property type="entry name" value="ANTAR"/>
    <property type="match status" value="1"/>
</dbReference>
<dbReference type="PIRSF" id="PIRSF036382">
    <property type="entry name" value="RR_antiterm"/>
    <property type="match status" value="1"/>
</dbReference>
<dbReference type="SMART" id="SM00448">
    <property type="entry name" value="REC"/>
    <property type="match status" value="1"/>
</dbReference>
<dbReference type="Pfam" id="PF00072">
    <property type="entry name" value="Response_reg"/>
    <property type="match status" value="1"/>
</dbReference>
<evidence type="ECO:0000313" key="5">
    <source>
        <dbReference type="EMBL" id="SES04225.1"/>
    </source>
</evidence>
<dbReference type="PANTHER" id="PTHR43228:SF1">
    <property type="entry name" value="TWO-COMPONENT RESPONSE REGULATOR ARR22"/>
    <property type="match status" value="1"/>
</dbReference>
<dbReference type="PROSITE" id="PS50921">
    <property type="entry name" value="ANTAR"/>
    <property type="match status" value="1"/>
</dbReference>
<dbReference type="EMBL" id="FOHA01000021">
    <property type="protein sequence ID" value="SES04225.1"/>
    <property type="molecule type" value="Genomic_DNA"/>
</dbReference>
<dbReference type="Gene3D" id="1.10.10.10">
    <property type="entry name" value="Winged helix-like DNA-binding domain superfamily/Winged helix DNA-binding domain"/>
    <property type="match status" value="1"/>
</dbReference>
<feature type="domain" description="ANTAR" evidence="4">
    <location>
        <begin position="125"/>
        <end position="186"/>
    </location>
</feature>
<evidence type="ECO:0000259" key="4">
    <source>
        <dbReference type="PROSITE" id="PS50921"/>
    </source>
</evidence>
<dbReference type="InterPro" id="IPR036388">
    <property type="entry name" value="WH-like_DNA-bd_sf"/>
</dbReference>
<accession>A0A1H9U3Z6</accession>
<dbReference type="PROSITE" id="PS50110">
    <property type="entry name" value="RESPONSE_REGULATORY"/>
    <property type="match status" value="1"/>
</dbReference>
<dbReference type="InterPro" id="IPR005561">
    <property type="entry name" value="ANTAR"/>
</dbReference>
<evidence type="ECO:0000313" key="6">
    <source>
        <dbReference type="Proteomes" id="UP000198948"/>
    </source>
</evidence>
<dbReference type="AlphaFoldDB" id="A0A1H9U3Z6"/>
<keyword evidence="1" id="KW-0902">Two-component regulatory system</keyword>
<dbReference type="Gene3D" id="3.40.50.2300">
    <property type="match status" value="1"/>
</dbReference>
<dbReference type="GO" id="GO:0003723">
    <property type="term" value="F:RNA binding"/>
    <property type="evidence" value="ECO:0007669"/>
    <property type="project" value="InterPro"/>
</dbReference>
<dbReference type="InterPro" id="IPR001789">
    <property type="entry name" value="Sig_transdc_resp-reg_receiver"/>
</dbReference>
<proteinExistence type="predicted"/>
<dbReference type="STRING" id="142588.SAMN04488559_12130"/>
<sequence length="190" mass="21178">MNGRIVIVDDEPITRMDIRDILEAAGYDVVGEASDGFEAIELCKSQHPDLVIMDIQMPLLDGLKAGKKIASEHLAGGIILLSAFSDATNTERAKNFGALGYLVKPLDEKSLIPTVEMSIAKGKETQKLEEQLTKLTKKLEERKIIERAKGSLMIEHQITEEDAYQMLRTLSMDKRCPMIEIAEMIVMTDD</sequence>